<dbReference type="InParanoid" id="A0A1E7FG70"/>
<evidence type="ECO:0000256" key="3">
    <source>
        <dbReference type="PROSITE-ProRule" id="PRU00104"/>
    </source>
</evidence>
<dbReference type="Pfam" id="PF00632">
    <property type="entry name" value="HECT"/>
    <property type="match status" value="1"/>
</dbReference>
<evidence type="ECO:0000256" key="2">
    <source>
        <dbReference type="ARBA" id="ARBA00022786"/>
    </source>
</evidence>
<feature type="compositionally biased region" description="Polar residues" evidence="5">
    <location>
        <begin position="1073"/>
        <end position="1085"/>
    </location>
</feature>
<evidence type="ECO:0000256" key="5">
    <source>
        <dbReference type="SAM" id="MobiDB-lite"/>
    </source>
</evidence>
<dbReference type="EMBL" id="KV784357">
    <property type="protein sequence ID" value="OEU17134.1"/>
    <property type="molecule type" value="Genomic_DNA"/>
</dbReference>
<feature type="coiled-coil region" evidence="4">
    <location>
        <begin position="2324"/>
        <end position="2351"/>
    </location>
</feature>
<dbReference type="InterPro" id="IPR043136">
    <property type="entry name" value="B30.2/SPRY_sf"/>
</dbReference>
<organism evidence="7 8">
    <name type="scientific">Fragilariopsis cylindrus CCMP1102</name>
    <dbReference type="NCBI Taxonomy" id="635003"/>
    <lineage>
        <taxon>Eukaryota</taxon>
        <taxon>Sar</taxon>
        <taxon>Stramenopiles</taxon>
        <taxon>Ochrophyta</taxon>
        <taxon>Bacillariophyta</taxon>
        <taxon>Bacillariophyceae</taxon>
        <taxon>Bacillariophycidae</taxon>
        <taxon>Bacillariales</taxon>
        <taxon>Bacillariaceae</taxon>
        <taxon>Fragilariopsis</taxon>
    </lineage>
</organism>
<keyword evidence="8" id="KW-1185">Reference proteome</keyword>
<feature type="region of interest" description="Disordered" evidence="5">
    <location>
        <begin position="1648"/>
        <end position="1698"/>
    </location>
</feature>
<accession>A0A1E7FG70</accession>
<dbReference type="Pfam" id="PF00622">
    <property type="entry name" value="SPRY"/>
    <property type="match status" value="1"/>
</dbReference>
<evidence type="ECO:0000256" key="1">
    <source>
        <dbReference type="ARBA" id="ARBA00022679"/>
    </source>
</evidence>
<feature type="region of interest" description="Disordered" evidence="5">
    <location>
        <begin position="283"/>
        <end position="304"/>
    </location>
</feature>
<evidence type="ECO:0000313" key="7">
    <source>
        <dbReference type="EMBL" id="OEU17134.1"/>
    </source>
</evidence>
<feature type="compositionally biased region" description="Acidic residues" evidence="5">
    <location>
        <begin position="1665"/>
        <end position="1691"/>
    </location>
</feature>
<dbReference type="Gene3D" id="3.30.2410.10">
    <property type="entry name" value="Hect, E3 ligase catalytic domain"/>
    <property type="match status" value="1"/>
</dbReference>
<feature type="domain" description="HECT" evidence="6">
    <location>
        <begin position="2420"/>
        <end position="2886"/>
    </location>
</feature>
<dbReference type="GO" id="GO:0043161">
    <property type="term" value="P:proteasome-mediated ubiquitin-dependent protein catabolic process"/>
    <property type="evidence" value="ECO:0007669"/>
    <property type="project" value="TreeGrafter"/>
</dbReference>
<feature type="region of interest" description="Disordered" evidence="5">
    <location>
        <begin position="805"/>
        <end position="848"/>
    </location>
</feature>
<dbReference type="SUPFAM" id="SSF56204">
    <property type="entry name" value="Hect, E3 ligase catalytic domain"/>
    <property type="match status" value="1"/>
</dbReference>
<dbReference type="InterPro" id="IPR003877">
    <property type="entry name" value="SPRY_dom"/>
</dbReference>
<keyword evidence="1" id="KW-0808">Transferase</keyword>
<dbReference type="Gene3D" id="3.90.1750.10">
    <property type="entry name" value="Hect, E3 ligase catalytic domains"/>
    <property type="match status" value="1"/>
</dbReference>
<gene>
    <name evidence="7" type="ORF">FRACYDRAFT_260734</name>
</gene>
<feature type="compositionally biased region" description="Basic and acidic residues" evidence="5">
    <location>
        <begin position="1058"/>
        <end position="1069"/>
    </location>
</feature>
<dbReference type="GO" id="GO:0061630">
    <property type="term" value="F:ubiquitin protein ligase activity"/>
    <property type="evidence" value="ECO:0007669"/>
    <property type="project" value="InterPro"/>
</dbReference>
<dbReference type="PANTHER" id="PTHR45670">
    <property type="entry name" value="E3 UBIQUITIN-PROTEIN LIGASE TRIP12"/>
    <property type="match status" value="1"/>
</dbReference>
<evidence type="ECO:0000313" key="8">
    <source>
        <dbReference type="Proteomes" id="UP000095751"/>
    </source>
</evidence>
<protein>
    <recommendedName>
        <fullName evidence="6">HECT domain-containing protein</fullName>
    </recommendedName>
</protein>
<keyword evidence="4" id="KW-0175">Coiled coil</keyword>
<reference evidence="7 8" key="1">
    <citation type="submission" date="2016-09" db="EMBL/GenBank/DDBJ databases">
        <title>Extensive genetic diversity and differential bi-allelic expression allows diatom success in the polar Southern Ocean.</title>
        <authorList>
            <consortium name="DOE Joint Genome Institute"/>
            <person name="Mock T."/>
            <person name="Otillar R.P."/>
            <person name="Strauss J."/>
            <person name="Dupont C."/>
            <person name="Frickenhaus S."/>
            <person name="Maumus F."/>
            <person name="Mcmullan M."/>
            <person name="Sanges R."/>
            <person name="Schmutz J."/>
            <person name="Toseland A."/>
            <person name="Valas R."/>
            <person name="Veluchamy A."/>
            <person name="Ward B.J."/>
            <person name="Allen A."/>
            <person name="Barry K."/>
            <person name="Falciatore A."/>
            <person name="Ferrante M."/>
            <person name="Fortunato A.E."/>
            <person name="Gloeckner G."/>
            <person name="Gruber A."/>
            <person name="Hipkin R."/>
            <person name="Janech M."/>
            <person name="Kroth P."/>
            <person name="Leese F."/>
            <person name="Lindquist E."/>
            <person name="Lyon B.R."/>
            <person name="Martin J."/>
            <person name="Mayer C."/>
            <person name="Parker M."/>
            <person name="Quesneville H."/>
            <person name="Raymond J."/>
            <person name="Uhlig C."/>
            <person name="Valentin K.U."/>
            <person name="Worden A.Z."/>
            <person name="Armbrust E.V."/>
            <person name="Bowler C."/>
            <person name="Green B."/>
            <person name="Moulton V."/>
            <person name="Van Oosterhout C."/>
            <person name="Grigoriev I."/>
        </authorList>
    </citation>
    <scope>NUCLEOTIDE SEQUENCE [LARGE SCALE GENOMIC DNA]</scope>
    <source>
        <strain evidence="7 8">CCMP1102</strain>
    </source>
</reference>
<dbReference type="InterPro" id="IPR045322">
    <property type="entry name" value="HECTD1/TRIP12-like"/>
</dbReference>
<feature type="region of interest" description="Disordered" evidence="5">
    <location>
        <begin position="1053"/>
        <end position="1086"/>
    </location>
</feature>
<dbReference type="InterPro" id="IPR035983">
    <property type="entry name" value="Hect_E3_ubiquitin_ligase"/>
</dbReference>
<dbReference type="KEGG" id="fcy:FRACYDRAFT_260734"/>
<evidence type="ECO:0000259" key="6">
    <source>
        <dbReference type="PROSITE" id="PS50237"/>
    </source>
</evidence>
<evidence type="ECO:0000256" key="4">
    <source>
        <dbReference type="SAM" id="Coils"/>
    </source>
</evidence>
<sequence length="2891" mass="319912">MEGSSSNNEEESPPSAAGGSSSPGSAGRRWTCEACGCNTNSESDRSCTICGTSQDNGSSILRRAGYAARASGASGLFARSSVAARRNILNSNNNNNSNNSNNDNEHHLPFGSGMMMDGYYHEFFESVMDGDVDMNAAAAAAAAADEDDEIAAMAMEVAGVGSSSSNSVSARSRAAVAAIRGAGGGPPSIVDAARSFAVAAREPVQRLEPDELLRAARDNDSVYQPKWMNPSQIGGRMRTGNGIEVGDGANQNVAYLPLGSGEGRALRALEAFPRSAPFASFSLSSSMSSSSTSNNSVLSGASGQERKPRRVFGFKVAFAHPSKENGENMGGCYLIGVTNTSFSSFSEKNALQQSPFFFGIEDGGNKYEGTRSQSSTAREGIRSRRRSTYAVELREDEASRNDDGVLFGSRDVITCVVDLESRTLTFWRDEKGEPKLLGTLVTNIPRSGQLYPIVVPYNAGSTVSITGMSGEPLPLLTSFATSWKQVQLEKEAMRRKQLKIDYSVLVQNGSFTPKLTSVLQEIFSRYLTAGHTCLTQTEASRLWYRCGIKLSSLKDLFREFTVAGDIKTIKFEDFYQLLERINTDDEKRVYPLQSCHNVDARSDFQIGEKVELVLSYERFGDAVSGPLLPGNRGTIIELQGAQGLRHSIRVVYNSRRWWYQPQALVRENSGLTDSPGIWFMKGILRLHGYDEKTLTLLVGKQVSASSWKIGDLVAPKKLKNADNHEKSSTYRVDEAVGKIVPESSISGPLSARVRVSGSVAVEFVSKTFAESTSVQTGSSFKEQPFALECRKVSASRLVHTSAFHGLSASQKPRRGTGSSRSTVQDGEDDSNEMDVDDTQNSSSDNPISDCVMSDFQMMKYLDASAIERVIKECDKTPTSLITLFEAGLPNFVLEALNCVMQNIQLSEIDESFALAISALGKLALIIAERSFPNECLASSLIYECEDEDQQQSSKYQDLHSINIPSNASDDQQDTVRPGGNADSSIEESSGRSSSLMQRRRMLLSLMSRARRSDGDSLGDILGREMHAMPSLEMSADAAAALFFAPPSDGDVNVFGPGERQDDGRLENSRPIESATSSERPSSVKSSLEETVLDTLLRGRNNYYPPNGTNERCTIPLSSIKNIASMGVLGNSLPWLKSMLDYFAKKVPRKQNTRESSILKSAADDDGMPLLQLAITLGCSLSVIKELIRCGAPVKEIEIQLAADLDLPDILSTLLMHQVYSDGMIDLENCSSSIAAIVHDARKRQDSQHKRLRKEAESFLVSFSRKLVQICLKRRQQQQGNDTCGRAIACALVGNVELCALRKRHKIVSSTSTSSDVNEESIYSTISERGTSEPCGLMQALPVFILGRSLAEDSELTNLLLVIEDCLSSKGITDGCVGLTLLLTLLRRFPLLNQSLEMERYGFADFVCSHDALALNQLTEISSRVSKIRLAESINEEDIFSASEVILCPKKHKATLHVTKHSSFRCDLCGKGVECGAIMFGCRSCDWDKCEHCCNKVEGGIVKWKFVRELASQCQELLGKSTIPADDDTKEEDKIWGTRMVEGLKSMDNASDVNTLSIRLLQRDLDSIQGLAFMLKNKGRVTMHQFLNIILPALHSTLMGKKISSERTNIGRRTKKPRVAGMVSGDFEERMETNEEERLEFAKEILKSLDDNKSPDHNNNSPMCSQDEDHDNEDMQDGDGDYDGSDDGYEEHDEIKIGQKDEKVRAKQLPELLRRLQKVLSLHEDLSTIKVAQKEGGVSSLRSLKKPIKIRLTQQQRDRDVTILVEPLVSVDDLSRQILKTASTTLSEYVNFCRKLVEDSAIILVRTLSYAEGDQHLWRIAKIVSFDEKAGWHMVRYSSGFVEKSNCEDCINFKYEKAPLLEFEADSTKEILSVKKYVIIFREKNSEKKSAFDMEQLLAEGMVGHNNEGLLNNSSRDDLSNVIGTIVESDIKSSSWTTYTVVAVDTSDKNKTYDLVNDEGVVNTGVSENNVCDGKRNDDKEARSTRSNPAVRRSIEAREQLSRTFPFISRRHATIEGERPDSSGRGQRKAGKRVLKRTWSALASIESMCPVGVSATSDNQGPPSFDSIKFKISLDGRNIDIYVEDNSLEFPPSLEVRFSSPQILSPVNVSASDTTLISLLFQLYQDEECDFFRDDEAHQIFYSVILQPSKGEEKWFNQVPTPKKTEGTNSNIPMIVNDGMNMALKVKDDPTQKQYLWSNATCSRSRKLSHTTNYSDCDELGSRCDGLDEICIQCIEVIELLARVNSRLPKDKQYDTSTSGSIFVNQTLSQKLTKQSEDPLFVVGGIAPEWCLAVPAFAPNIFSYASRKLLLDRVAFGVSRSTLRQQDAKVNVGRLRQRMNSLRARAVELMADAFSGDVEDPTALQLQADELYGMEDALATRVRASFRAEGWEEMTLQVAKAAIHRKSLLSDAMSIMKQFCSDPRLNRRRLEIRFDGESGFDASTGDEAGVTRGFYADVAESLLSCDLVAGKNSPSITFKHSDEPLKLPLWIPDIDASGQVIIPTPRAAPSSIFGIYPRPISPLHSQLSPVLRYFRFMGRLFAAAMRDGFMFPLPLSASFLKLVQNSGEPHFDSGMGFVDEVGDTKRGRCILSSEDLPRPGFIGGEVYATEMHICRALDRIDFQEDPQLSEVEKEREYRQIATDKNFARIALGKNYDCSFDDYFQDRTFVDPLDPTQGIEAHSLCPNGYDRSVTIHNIREWITKTKYFMLHEGVIEQASAFKSGIDDFFPIDYLRLFTSEELQHDVCGMGDNVDGWTEEDIRDLFQLGGKGTTHTEALVAVAAIGGNAETLANRRFDPSSSTVKFVVKALLEASPKKRRHFLSFVTSLPIVTPGKLEIVPIGLPMNECCLPRANTCSRRLYLPTFDSYESFSQVFWASILGETKYKGFYEWNN</sequence>
<dbReference type="CDD" id="cd11709">
    <property type="entry name" value="SPRY"/>
    <property type="match status" value="1"/>
</dbReference>
<keyword evidence="2 3" id="KW-0833">Ubl conjugation pathway</keyword>
<proteinExistence type="predicted"/>
<feature type="compositionally biased region" description="Acidic residues" evidence="5">
    <location>
        <begin position="825"/>
        <end position="837"/>
    </location>
</feature>
<dbReference type="SUPFAM" id="SSF49899">
    <property type="entry name" value="Concanavalin A-like lectins/glucanases"/>
    <property type="match status" value="1"/>
</dbReference>
<dbReference type="GO" id="GO:0000209">
    <property type="term" value="P:protein polyubiquitination"/>
    <property type="evidence" value="ECO:0007669"/>
    <property type="project" value="TreeGrafter"/>
</dbReference>
<dbReference type="InterPro" id="IPR013320">
    <property type="entry name" value="ConA-like_dom_sf"/>
</dbReference>
<feature type="active site" description="Glycyl thioester intermediate" evidence="3">
    <location>
        <position position="2854"/>
    </location>
</feature>
<feature type="compositionally biased region" description="Basic and acidic residues" evidence="5">
    <location>
        <begin position="1972"/>
        <end position="1983"/>
    </location>
</feature>
<dbReference type="InterPro" id="IPR000569">
    <property type="entry name" value="HECT_dom"/>
</dbReference>
<feature type="compositionally biased region" description="Low complexity" evidence="5">
    <location>
        <begin position="90"/>
        <end position="102"/>
    </location>
</feature>
<dbReference type="SMART" id="SM00119">
    <property type="entry name" value="HECTc"/>
    <property type="match status" value="1"/>
</dbReference>
<name>A0A1E7FG70_9STRA</name>
<feature type="region of interest" description="Disordered" evidence="5">
    <location>
        <begin position="961"/>
        <end position="996"/>
    </location>
</feature>
<dbReference type="Proteomes" id="UP000095751">
    <property type="component" value="Unassembled WGS sequence"/>
</dbReference>
<dbReference type="OrthoDB" id="44182at2759"/>
<dbReference type="PROSITE" id="PS50237">
    <property type="entry name" value="HECT"/>
    <property type="match status" value="1"/>
</dbReference>
<feature type="region of interest" description="Disordered" evidence="5">
    <location>
        <begin position="1"/>
        <end position="27"/>
    </location>
</feature>
<feature type="compositionally biased region" description="Low complexity" evidence="5">
    <location>
        <begin position="283"/>
        <end position="302"/>
    </location>
</feature>
<dbReference type="Gene3D" id="2.60.120.920">
    <property type="match status" value="1"/>
</dbReference>
<feature type="region of interest" description="Disordered" evidence="5">
    <location>
        <begin position="1965"/>
        <end position="1993"/>
    </location>
</feature>
<feature type="region of interest" description="Disordered" evidence="5">
    <location>
        <begin position="89"/>
        <end position="108"/>
    </location>
</feature>
<dbReference type="PANTHER" id="PTHR45670:SF1">
    <property type="entry name" value="E3 UBIQUITIN-PROTEIN LIGASE HECTD1"/>
    <property type="match status" value="1"/>
</dbReference>